<dbReference type="AlphaFoldDB" id="M6BZ61"/>
<dbReference type="EMBL" id="ANMU01000035">
    <property type="protein sequence ID" value="EMJ83801.1"/>
    <property type="molecule type" value="Genomic_DNA"/>
</dbReference>
<protein>
    <submittedName>
        <fullName evidence="1">Uncharacterized protein</fullName>
    </submittedName>
</protein>
<evidence type="ECO:0000313" key="1">
    <source>
        <dbReference type="EMBL" id="EMJ83801.1"/>
    </source>
</evidence>
<gene>
    <name evidence="1" type="ORF">LEP1GSC016_2609</name>
</gene>
<dbReference type="Proteomes" id="UP000011873">
    <property type="component" value="Unassembled WGS sequence"/>
</dbReference>
<sequence length="46" mass="5726">MQKIFASREWIDRLKQNGEILHSEIEYAKIGYFYKKIRNLQIRIHF</sequence>
<proteinExistence type="predicted"/>
<accession>M6BZ61</accession>
<organism evidence="1 2">
    <name type="scientific">Leptospira borgpetersenii serovar Hardjo-bovis str. Sponselee</name>
    <dbReference type="NCBI Taxonomy" id="1303729"/>
    <lineage>
        <taxon>Bacteria</taxon>
        <taxon>Pseudomonadati</taxon>
        <taxon>Spirochaetota</taxon>
        <taxon>Spirochaetia</taxon>
        <taxon>Leptospirales</taxon>
        <taxon>Leptospiraceae</taxon>
        <taxon>Leptospira</taxon>
    </lineage>
</organism>
<reference evidence="1 2" key="1">
    <citation type="submission" date="2013-01" db="EMBL/GenBank/DDBJ databases">
        <authorList>
            <person name="Harkins D.M."/>
            <person name="Durkin A.S."/>
            <person name="Brinkac L.M."/>
            <person name="Haft D.H."/>
            <person name="Selengut J.D."/>
            <person name="Sanka R."/>
            <person name="DePew J."/>
            <person name="Purushe J."/>
            <person name="Galloway R.L."/>
            <person name="Vinetz J.M."/>
            <person name="Sutton G.G."/>
            <person name="Nierman W.C."/>
            <person name="Fouts D.E."/>
        </authorList>
    </citation>
    <scope>NUCLEOTIDE SEQUENCE [LARGE SCALE GENOMIC DNA]</scope>
    <source>
        <strain evidence="1 2">Sponselee CDC</strain>
    </source>
</reference>
<evidence type="ECO:0000313" key="2">
    <source>
        <dbReference type="Proteomes" id="UP000011873"/>
    </source>
</evidence>
<name>M6BZ61_LEPBO</name>
<comment type="caution">
    <text evidence="1">The sequence shown here is derived from an EMBL/GenBank/DDBJ whole genome shotgun (WGS) entry which is preliminary data.</text>
</comment>
<dbReference type="PATRIC" id="fig|1218567.3.peg.892"/>